<evidence type="ECO:0000259" key="2">
    <source>
        <dbReference type="Pfam" id="PF12697"/>
    </source>
</evidence>
<dbReference type="RefSeq" id="WP_254569674.1">
    <property type="nucleotide sequence ID" value="NZ_CP098502.1"/>
</dbReference>
<evidence type="ECO:0000313" key="3">
    <source>
        <dbReference type="EMBL" id="UTI62939.1"/>
    </source>
</evidence>
<proteinExistence type="predicted"/>
<keyword evidence="1" id="KW-0456">Lyase</keyword>
<feature type="domain" description="AB hydrolase-1" evidence="2">
    <location>
        <begin position="13"/>
        <end position="241"/>
    </location>
</feature>
<dbReference type="InterPro" id="IPR029058">
    <property type="entry name" value="AB_hydrolase_fold"/>
</dbReference>
<reference evidence="3 4" key="1">
    <citation type="submission" date="2022-06" db="EMBL/GenBank/DDBJ databases">
        <title>Paraconexibacter antarcticus.</title>
        <authorList>
            <person name="Kim C.S."/>
        </authorList>
    </citation>
    <scope>NUCLEOTIDE SEQUENCE [LARGE SCALE GENOMIC DNA]</scope>
    <source>
        <strain evidence="3 4">02-257</strain>
    </source>
</reference>
<dbReference type="SUPFAM" id="SSF53474">
    <property type="entry name" value="alpha/beta-Hydrolases"/>
    <property type="match status" value="1"/>
</dbReference>
<evidence type="ECO:0000313" key="4">
    <source>
        <dbReference type="Proteomes" id="UP001056035"/>
    </source>
</evidence>
<dbReference type="GO" id="GO:0016787">
    <property type="term" value="F:hydrolase activity"/>
    <property type="evidence" value="ECO:0007669"/>
    <property type="project" value="UniProtKB-KW"/>
</dbReference>
<protein>
    <submittedName>
        <fullName evidence="3">Alpha/beta fold hydrolase</fullName>
    </submittedName>
</protein>
<sequence length="254" mass="25868">MATPSTADAPAPLVLLHGFAGTGAMWDGVRAGLAPGLDVRTPDLRGHGTRAGARPVSFAACTRDVLGEAPPRFVLGGYSLGGRVALHVALAAPERVAGLVLVATTAGLDAEQDRAARRDADTALALRIQRDGLAPFAVEWTTQPLFAQDPPHARAAQRADIARSTPEGLAASLRGIGTGEMTPLWDRLGELTMPAHVVVGERDAKFRALGERLAAALPAATLTVVPGAGHGLPREVPGAVAGVLATAVAVPGAP</sequence>
<dbReference type="Proteomes" id="UP001056035">
    <property type="component" value="Chromosome"/>
</dbReference>
<accession>A0ABY5DPV3</accession>
<name>A0ABY5DPV3_9ACTN</name>
<dbReference type="EMBL" id="CP098502">
    <property type="protein sequence ID" value="UTI62939.1"/>
    <property type="molecule type" value="Genomic_DNA"/>
</dbReference>
<keyword evidence="3" id="KW-0378">Hydrolase</keyword>
<keyword evidence="4" id="KW-1185">Reference proteome</keyword>
<dbReference type="PANTHER" id="PTHR42916">
    <property type="entry name" value="2-SUCCINYL-5-ENOLPYRUVYL-6-HYDROXY-3-CYCLOHEXENE-1-CARBOXYLATE SYNTHASE"/>
    <property type="match status" value="1"/>
</dbReference>
<gene>
    <name evidence="3" type="ORF">NBH00_16430</name>
</gene>
<dbReference type="InterPro" id="IPR000073">
    <property type="entry name" value="AB_hydrolase_1"/>
</dbReference>
<dbReference type="Pfam" id="PF12697">
    <property type="entry name" value="Abhydrolase_6"/>
    <property type="match status" value="1"/>
</dbReference>
<organism evidence="3 4">
    <name type="scientific">Paraconexibacter antarcticus</name>
    <dbReference type="NCBI Taxonomy" id="2949664"/>
    <lineage>
        <taxon>Bacteria</taxon>
        <taxon>Bacillati</taxon>
        <taxon>Actinomycetota</taxon>
        <taxon>Thermoleophilia</taxon>
        <taxon>Solirubrobacterales</taxon>
        <taxon>Paraconexibacteraceae</taxon>
        <taxon>Paraconexibacter</taxon>
    </lineage>
</organism>
<dbReference type="Gene3D" id="3.40.50.1820">
    <property type="entry name" value="alpha/beta hydrolase"/>
    <property type="match status" value="1"/>
</dbReference>
<evidence type="ECO:0000256" key="1">
    <source>
        <dbReference type="ARBA" id="ARBA00023239"/>
    </source>
</evidence>
<dbReference type="PANTHER" id="PTHR42916:SF1">
    <property type="entry name" value="PROTEIN PHYLLO, CHLOROPLASTIC"/>
    <property type="match status" value="1"/>
</dbReference>